<dbReference type="Proteomes" id="UP000693672">
    <property type="component" value="Unassembled WGS sequence"/>
</dbReference>
<dbReference type="EMBL" id="CAJVAS010000002">
    <property type="protein sequence ID" value="CAG7606218.1"/>
    <property type="molecule type" value="Genomic_DNA"/>
</dbReference>
<sequence>MIVLRCTQSLLKDMKVNPAEHEEVDPFWSWHANIHRLNNRKHILFVNDLTRLCIMVNGVRSAQLTTLKEKFIATLISYLQSEGVNSSLIHAYVTAGTDLMISKTNNRSVLGTMKEIMLSPRMITMMISIG</sequence>
<gene>
    <name evidence="2" type="ORF">PAESOLCIP111_00893</name>
</gene>
<proteinExistence type="predicted"/>
<evidence type="ECO:0000313" key="3">
    <source>
        <dbReference type="Proteomes" id="UP000693672"/>
    </source>
</evidence>
<dbReference type="AlphaFoldDB" id="A0A916JW77"/>
<reference evidence="2" key="1">
    <citation type="submission" date="2021-06" db="EMBL/GenBank/DDBJ databases">
        <authorList>
            <person name="Criscuolo A."/>
        </authorList>
    </citation>
    <scope>NUCLEOTIDE SEQUENCE</scope>
    <source>
        <strain evidence="2">CIP111600</strain>
    </source>
</reference>
<organism evidence="2 3">
    <name type="scientific">Paenibacillus solanacearum</name>
    <dbReference type="NCBI Taxonomy" id="2048548"/>
    <lineage>
        <taxon>Bacteria</taxon>
        <taxon>Bacillati</taxon>
        <taxon>Bacillota</taxon>
        <taxon>Bacilli</taxon>
        <taxon>Bacillales</taxon>
        <taxon>Paenibacillaceae</taxon>
        <taxon>Paenibacillus</taxon>
    </lineage>
</organism>
<dbReference type="InterPro" id="IPR053864">
    <property type="entry name" value="DUF6933"/>
</dbReference>
<evidence type="ECO:0000259" key="1">
    <source>
        <dbReference type="Pfam" id="PF22016"/>
    </source>
</evidence>
<accession>A0A916JW77</accession>
<feature type="domain" description="DUF6933" evidence="1">
    <location>
        <begin position="4"/>
        <end position="118"/>
    </location>
</feature>
<protein>
    <recommendedName>
        <fullName evidence="1">DUF6933 domain-containing protein</fullName>
    </recommendedName>
</protein>
<name>A0A916JW77_9BACL</name>
<evidence type="ECO:0000313" key="2">
    <source>
        <dbReference type="EMBL" id="CAG7606218.1"/>
    </source>
</evidence>
<comment type="caution">
    <text evidence="2">The sequence shown here is derived from an EMBL/GenBank/DDBJ whole genome shotgun (WGS) entry which is preliminary data.</text>
</comment>
<keyword evidence="3" id="KW-1185">Reference proteome</keyword>
<dbReference type="Pfam" id="PF22016">
    <property type="entry name" value="DUF6933"/>
    <property type="match status" value="1"/>
</dbReference>